<evidence type="ECO:0000313" key="1">
    <source>
        <dbReference type="EMBL" id="EEQ11225.1"/>
    </source>
</evidence>
<reference evidence="1" key="1">
    <citation type="submission" date="2008-12" db="EMBL/GenBank/DDBJ databases">
        <title>Annotation of the Yersinia mollaretii ATCC 43969 genome.</title>
        <authorList>
            <person name="Read T.D."/>
            <person name="Akmal A."/>
            <person name="Bishop-Lilly K."/>
            <person name="Chen P.E."/>
            <person name="Cook C."/>
            <person name="Kiley M.P."/>
            <person name="Lentz S."/>
            <person name="Mateczun A."/>
            <person name="Nagarajan N."/>
            <person name="Nolan N."/>
            <person name="Osborne B.I."/>
            <person name="Pop M."/>
            <person name="Sozhamannan S."/>
            <person name="Stewart A.C."/>
            <person name="Sulakvelidze A."/>
            <person name="Thomason B."/>
            <person name="Willner K."/>
            <person name="Zwick M.E."/>
        </authorList>
    </citation>
    <scope>NUCLEOTIDE SEQUENCE [LARGE SCALE GENOMIC DNA]</scope>
    <source>
        <strain evidence="1">ATCC 43969</strain>
    </source>
</reference>
<proteinExistence type="predicted"/>
<dbReference type="EMBL" id="AALD02000010">
    <property type="protein sequence ID" value="EEQ11225.1"/>
    <property type="molecule type" value="Genomic_DNA"/>
</dbReference>
<comment type="caution">
    <text evidence="1">The sequence shown here is derived from an EMBL/GenBank/DDBJ whole genome shotgun (WGS) entry which is preliminary data.</text>
</comment>
<gene>
    <name evidence="1" type="ORF">ymoll0001_29010</name>
</gene>
<protein>
    <submittedName>
        <fullName evidence="1">Uncharacterized protein</fullName>
    </submittedName>
</protein>
<sequence length="41" mass="4516">MKGINIKSQLETIIAIGELLAWLSTPYTADNQKQWAGQGAR</sequence>
<accession>A0ABM9YBC9</accession>
<dbReference type="Proteomes" id="UP000003027">
    <property type="component" value="Unassembled WGS sequence"/>
</dbReference>
<keyword evidence="2" id="KW-1185">Reference proteome</keyword>
<name>A0ABM9YBC9_YERMW</name>
<evidence type="ECO:0000313" key="2">
    <source>
        <dbReference type="Proteomes" id="UP000003027"/>
    </source>
</evidence>
<organism evidence="1 2">
    <name type="scientific">Yersinia mollaretii (strain ATCC 43969 / DSM 18520 / CIP 103324 / CNY 7263 / WAIP 204)</name>
    <dbReference type="NCBI Taxonomy" id="349967"/>
    <lineage>
        <taxon>Bacteria</taxon>
        <taxon>Pseudomonadati</taxon>
        <taxon>Pseudomonadota</taxon>
        <taxon>Gammaproteobacteria</taxon>
        <taxon>Enterobacterales</taxon>
        <taxon>Yersiniaceae</taxon>
        <taxon>Yersinia</taxon>
    </lineage>
</organism>